<dbReference type="EMBL" id="FO203512">
    <property type="protein sequence ID" value="CCK75031.1"/>
    <property type="molecule type" value="Genomic_DNA"/>
</dbReference>
<dbReference type="Proteomes" id="UP000032749">
    <property type="component" value="Chromosome"/>
</dbReference>
<protein>
    <submittedName>
        <fullName evidence="1">Uncharacterized protein</fullName>
    </submittedName>
</protein>
<dbReference type="STRING" id="698738.OLEAN_C08550"/>
<keyword evidence="2" id="KW-1185">Reference proteome</keyword>
<sequence>MGYISVVCTNPDCALETTRLEDTEWCPKCGDYTQPVAGFNSQATPVAPMVNNNISPELLRSIANSKPIEFDGHDLTFIYSLLDKKQSEYLQGVIKLETTNENARSTKEYFDLCQGFEHAMKIMQLINEEFKKQRAKSEIHRRMTGFYSTPENIKKSNLVGVA</sequence>
<accession>R4YKH4</accession>
<organism evidence="1 2">
    <name type="scientific">Oleispira antarctica RB-8</name>
    <dbReference type="NCBI Taxonomy" id="698738"/>
    <lineage>
        <taxon>Bacteria</taxon>
        <taxon>Pseudomonadati</taxon>
        <taxon>Pseudomonadota</taxon>
        <taxon>Gammaproteobacteria</taxon>
        <taxon>Oceanospirillales</taxon>
        <taxon>Oceanospirillaceae</taxon>
        <taxon>Oleispira</taxon>
    </lineage>
</organism>
<proteinExistence type="predicted"/>
<dbReference type="KEGG" id="oai:OLEAN_C08550"/>
<name>R4YKH4_OLEAN</name>
<evidence type="ECO:0000313" key="1">
    <source>
        <dbReference type="EMBL" id="CCK75031.1"/>
    </source>
</evidence>
<reference evidence="1 2" key="1">
    <citation type="journal article" date="2013" name="Nat. Commun.">
        <title>Genome sequence and functional genomic analysis of the oil-degrading bacterium Oleispira antarctica.</title>
        <authorList>
            <person name="Kube M."/>
            <person name="Chernikova T.N."/>
            <person name="Al-Ramahi Y."/>
            <person name="Beloqui A."/>
            <person name="Lopez-Cortez N."/>
            <person name="Guazzaroni M.E."/>
            <person name="Heipieper H.J."/>
            <person name="Klages S."/>
            <person name="Kotsyurbenko O.R."/>
            <person name="Langer I."/>
            <person name="Nechitaylo T.Y."/>
            <person name="Lunsdorf H."/>
            <person name="Fernandez M."/>
            <person name="Juarez S."/>
            <person name="Ciordia S."/>
            <person name="Singer A."/>
            <person name="Kagan O."/>
            <person name="Egorova O."/>
            <person name="Petit P.A."/>
            <person name="Stogios P."/>
            <person name="Kim Y."/>
            <person name="Tchigvintsev A."/>
            <person name="Flick R."/>
            <person name="Denaro R."/>
            <person name="Genovese M."/>
            <person name="Albar J.P."/>
            <person name="Reva O.N."/>
            <person name="Martinez-Gomariz M."/>
            <person name="Tran H."/>
            <person name="Ferrer M."/>
            <person name="Savchenko A."/>
            <person name="Yakunin A.F."/>
            <person name="Yakimov M.M."/>
            <person name="Golyshina O.V."/>
            <person name="Reinhardt R."/>
            <person name="Golyshin P.N."/>
        </authorList>
    </citation>
    <scope>NUCLEOTIDE SEQUENCE [LARGE SCALE GENOMIC DNA]</scope>
</reference>
<dbReference type="HOGENOM" id="CLU_1633700_0_0_6"/>
<gene>
    <name evidence="1" type="ORF">OLEAN_C08550</name>
</gene>
<evidence type="ECO:0000313" key="2">
    <source>
        <dbReference type="Proteomes" id="UP000032749"/>
    </source>
</evidence>
<dbReference type="AlphaFoldDB" id="R4YKH4"/>